<dbReference type="AlphaFoldDB" id="A0A7J6UVR6"/>
<gene>
    <name evidence="3" type="ORF">FRX31_033727</name>
</gene>
<keyword evidence="1" id="KW-0812">Transmembrane</keyword>
<dbReference type="Pfam" id="PF01693">
    <property type="entry name" value="Cauli_VI"/>
    <property type="match status" value="1"/>
</dbReference>
<dbReference type="InterPro" id="IPR037056">
    <property type="entry name" value="RNase_H1_N_sf"/>
</dbReference>
<reference evidence="3 4" key="1">
    <citation type="submission" date="2020-06" db="EMBL/GenBank/DDBJ databases">
        <title>Transcriptomic and genomic resources for Thalictrum thalictroides and T. hernandezii: Facilitating candidate gene discovery in an emerging model plant lineage.</title>
        <authorList>
            <person name="Arias T."/>
            <person name="Riano-Pachon D.M."/>
            <person name="Di Stilio V.S."/>
        </authorList>
    </citation>
    <scope>NUCLEOTIDE SEQUENCE [LARGE SCALE GENOMIC DNA]</scope>
    <source>
        <strain evidence="4">cv. WT478/WT964</strain>
        <tissue evidence="3">Leaves</tissue>
    </source>
</reference>
<comment type="caution">
    <text evidence="3">The sequence shown here is derived from an EMBL/GenBank/DDBJ whole genome shotgun (WGS) entry which is preliminary data.</text>
</comment>
<sequence>MGKPCCYLVRKGVRPGIYLNWQDAKAQVEGFSGNDFQGCESIDQAQFLYAQYLSRNVVVPQQNIDSRGLPTIPPTLPPALPRTHAPTFPPMVAATPPVTVPHEGDSWWLVKNLVVLVLVLLIAVLLKLLFVLMSSEEECELVAAIVAILAVHFMVHRQRQSRRCRRAPTLPRAPYTYRDPDRLDVDPTNVWQPWVPTEAEDPQPIGEVIDNDNGDDGGGILITSDQAWTAWRDNLRDTMWADYGHPEAQALRGKEFPYYEQCYIIIGNETANGLAMDVGDVEEELGEGVQPYDIEDDVVYDGGVPISPTRKKSRVVSDEITDAEYNKGMMEAVRSMENHMAGPNIEDLADVLLKILGDENEDIILEAVEMLGKDKALLKMFMGLPNKLQRGTDEVWAEVDSLVPG</sequence>
<dbReference type="Gene3D" id="3.40.970.10">
    <property type="entry name" value="Ribonuclease H1, N-terminal domain"/>
    <property type="match status" value="1"/>
</dbReference>
<dbReference type="InterPro" id="IPR009027">
    <property type="entry name" value="Ribosomal_bL9/RNase_H1_N"/>
</dbReference>
<keyword evidence="1" id="KW-1133">Transmembrane helix</keyword>
<proteinExistence type="predicted"/>
<dbReference type="SUPFAM" id="SSF55658">
    <property type="entry name" value="L9 N-domain-like"/>
    <property type="match status" value="1"/>
</dbReference>
<dbReference type="InterPro" id="IPR011320">
    <property type="entry name" value="RNase_H1_N"/>
</dbReference>
<feature type="non-terminal residue" evidence="3">
    <location>
        <position position="1"/>
    </location>
</feature>
<evidence type="ECO:0000256" key="1">
    <source>
        <dbReference type="SAM" id="Phobius"/>
    </source>
</evidence>
<feature type="transmembrane region" description="Helical" evidence="1">
    <location>
        <begin position="141"/>
        <end position="156"/>
    </location>
</feature>
<evidence type="ECO:0000259" key="2">
    <source>
        <dbReference type="Pfam" id="PF01693"/>
    </source>
</evidence>
<organism evidence="3 4">
    <name type="scientific">Thalictrum thalictroides</name>
    <name type="common">Rue-anemone</name>
    <name type="synonym">Anemone thalictroides</name>
    <dbReference type="NCBI Taxonomy" id="46969"/>
    <lineage>
        <taxon>Eukaryota</taxon>
        <taxon>Viridiplantae</taxon>
        <taxon>Streptophyta</taxon>
        <taxon>Embryophyta</taxon>
        <taxon>Tracheophyta</taxon>
        <taxon>Spermatophyta</taxon>
        <taxon>Magnoliopsida</taxon>
        <taxon>Ranunculales</taxon>
        <taxon>Ranunculaceae</taxon>
        <taxon>Thalictroideae</taxon>
        <taxon>Thalictrum</taxon>
    </lineage>
</organism>
<feature type="domain" description="Ribonuclease H1 N-terminal" evidence="2">
    <location>
        <begin position="7"/>
        <end position="46"/>
    </location>
</feature>
<name>A0A7J6UVR6_THATH</name>
<dbReference type="OrthoDB" id="1922118at2759"/>
<protein>
    <recommendedName>
        <fullName evidence="2">Ribonuclease H1 N-terminal domain-containing protein</fullName>
    </recommendedName>
</protein>
<dbReference type="Proteomes" id="UP000554482">
    <property type="component" value="Unassembled WGS sequence"/>
</dbReference>
<feature type="transmembrane region" description="Helical" evidence="1">
    <location>
        <begin position="113"/>
        <end position="135"/>
    </location>
</feature>
<accession>A0A7J6UVR6</accession>
<keyword evidence="4" id="KW-1185">Reference proteome</keyword>
<keyword evidence="1" id="KW-0472">Membrane</keyword>
<evidence type="ECO:0000313" key="3">
    <source>
        <dbReference type="EMBL" id="KAF5176686.1"/>
    </source>
</evidence>
<dbReference type="EMBL" id="JABWDY010042388">
    <property type="protein sequence ID" value="KAF5176686.1"/>
    <property type="molecule type" value="Genomic_DNA"/>
</dbReference>
<evidence type="ECO:0000313" key="4">
    <source>
        <dbReference type="Proteomes" id="UP000554482"/>
    </source>
</evidence>